<dbReference type="AlphaFoldDB" id="A0A5Q0BIC1"/>
<feature type="domain" description="DUF2169" evidence="1">
    <location>
        <begin position="24"/>
        <end position="300"/>
    </location>
</feature>
<dbReference type="Pfam" id="PF09937">
    <property type="entry name" value="DUF2169"/>
    <property type="match status" value="1"/>
</dbReference>
<dbReference type="RefSeq" id="WP_153247559.1">
    <property type="nucleotide sequence ID" value="NZ_CP044205.1"/>
</dbReference>
<dbReference type="KEGG" id="mmob:F6R98_02170"/>
<reference evidence="2 3" key="1">
    <citation type="submission" date="2019-09" db="EMBL/GenBank/DDBJ databases">
        <title>Ecophysiology of the spiral-shaped methanotroph Methylospira mobilis as revealed by the complete genome sequence.</title>
        <authorList>
            <person name="Oshkin I.Y."/>
            <person name="Dedysh S.N."/>
            <person name="Miroshnikov K."/>
            <person name="Danilova O.V."/>
            <person name="Hakobyan A."/>
            <person name="Liesack W."/>
        </authorList>
    </citation>
    <scope>NUCLEOTIDE SEQUENCE [LARGE SCALE GENOMIC DNA]</scope>
    <source>
        <strain evidence="2 3">Shm1</strain>
    </source>
</reference>
<protein>
    <submittedName>
        <fullName evidence="2">DUF2169 domain-containing protein</fullName>
    </submittedName>
</protein>
<dbReference type="OrthoDB" id="237820at2"/>
<evidence type="ECO:0000313" key="2">
    <source>
        <dbReference type="EMBL" id="QFY41576.1"/>
    </source>
</evidence>
<proteinExistence type="predicted"/>
<gene>
    <name evidence="2" type="ORF">F6R98_02170</name>
</gene>
<organism evidence="2 3">
    <name type="scientific">Candidatus Methylospira mobilis</name>
    <dbReference type="NCBI Taxonomy" id="1808979"/>
    <lineage>
        <taxon>Bacteria</taxon>
        <taxon>Pseudomonadati</taxon>
        <taxon>Pseudomonadota</taxon>
        <taxon>Gammaproteobacteria</taxon>
        <taxon>Methylococcales</taxon>
        <taxon>Methylococcaceae</taxon>
        <taxon>Candidatus Methylospira</taxon>
    </lineage>
</organism>
<keyword evidence="3" id="KW-1185">Reference proteome</keyword>
<dbReference type="Proteomes" id="UP000325755">
    <property type="component" value="Chromosome"/>
</dbReference>
<dbReference type="InParanoid" id="A0A5Q0BIC1"/>
<sequence>MKTIKELTHVLFLRPVGLRGGLFLSVAVGSFFHLDEPEKIGTEIDMWKLAAETLGKDALVDAASPKPVGEFLAHGQCWAAGGVPISSSEVSIQVGNASKKLYVFGEREWLPAGVESPLRISEPKPFVNMPLGWEQAYGGEGYAMNVLGRGLKPKPPFDYWPLPNVETSHFIRSAEDRPEPACFGMLDFVDPRRYRNLGTYDQAWVEQRWPHYPDDFDQSYFNCAAPDQRLTQGFFAPGDPIRIHHMHPAQSELISRLPLHRHRAFIRQHQGDNLMFVEAPLSIDTVWLWPEHERGLMLARGLFPISDDDGDDVEMLFTVTEAFNAQPRSLDEWQEELNRRLKRQVPFDLSPLVPDLDDTLKSAAADLKALPDKLRKMKSDIDIDAPVTMPEMTPETLRVENLETQAKIDGLLAEPGFGAAEHIAALRKSMQARETAIQALKDADVQKAKMLAEMSKTDTHGSPMDAVREQLEKLRETNPEMHEKAAAELAGLEAKLGAANDPRQMMLDSVENPLPGGNIPMRPSESLAKTERDLLDQRQQLLDKQAEALSKPGAEGKLDRLMLEQQLESIDSGLQQVRDGLAQIIKANADKDRILDQFIEMTEKMTKDLEF</sequence>
<evidence type="ECO:0000313" key="3">
    <source>
        <dbReference type="Proteomes" id="UP000325755"/>
    </source>
</evidence>
<evidence type="ECO:0000259" key="1">
    <source>
        <dbReference type="Pfam" id="PF09937"/>
    </source>
</evidence>
<accession>A0A5Q0BIC1</accession>
<dbReference type="InterPro" id="IPR018683">
    <property type="entry name" value="DUF2169"/>
</dbReference>
<name>A0A5Q0BIC1_9GAMM</name>
<dbReference type="EMBL" id="CP044205">
    <property type="protein sequence ID" value="QFY41576.1"/>
    <property type="molecule type" value="Genomic_DNA"/>
</dbReference>